<feature type="region of interest" description="Disordered" evidence="1">
    <location>
        <begin position="161"/>
        <end position="180"/>
    </location>
</feature>
<dbReference type="PANTHER" id="PTHR48050">
    <property type="entry name" value="STEROL 3-BETA-GLUCOSYLTRANSFERASE"/>
    <property type="match status" value="1"/>
</dbReference>
<dbReference type="Gene3D" id="3.40.50.2000">
    <property type="entry name" value="Glycogen Phosphorylase B"/>
    <property type="match status" value="1"/>
</dbReference>
<keyword evidence="4" id="KW-1185">Reference proteome</keyword>
<dbReference type="InParanoid" id="A0A168KRT2"/>
<name>A0A168KRT2_ABSGL</name>
<dbReference type="InterPro" id="IPR050426">
    <property type="entry name" value="Glycosyltransferase_28"/>
</dbReference>
<dbReference type="AlphaFoldDB" id="A0A168KRT2"/>
<dbReference type="Pfam" id="PF06722">
    <property type="entry name" value="EryCIII-like_C"/>
    <property type="match status" value="1"/>
</dbReference>
<accession>A0A168KRT2</accession>
<protein>
    <recommendedName>
        <fullName evidence="2">Erythromycin biosynthesis protein CIII-like C-terminal domain-containing protein</fullName>
    </recommendedName>
</protein>
<evidence type="ECO:0000313" key="3">
    <source>
        <dbReference type="EMBL" id="SAL95281.1"/>
    </source>
</evidence>
<sequence length="180" mass="19984">MISSYPSSTPLINDRLAILALAPSLSRIPKRSFESLSWQCFSPTCVRLCLKAGQVALRKIPKTSLQETPLLEEYPNVIMNTQAVPHDWLFPKVRAVVHHGGAGTTAAGLRAGRPTVVKSFFADQFFWGERVEEMGEIGMETAIQYIYRDMTLARDRTLSSAQKSRAAAEEELQETQALGD</sequence>
<reference evidence="3" key="1">
    <citation type="submission" date="2016-04" db="EMBL/GenBank/DDBJ databases">
        <authorList>
            <person name="Evans L.H."/>
            <person name="Alamgir A."/>
            <person name="Owens N."/>
            <person name="Weber N.D."/>
            <person name="Virtaneva K."/>
            <person name="Barbian K."/>
            <person name="Babar A."/>
            <person name="Rosenke K."/>
        </authorList>
    </citation>
    <scope>NUCLEOTIDE SEQUENCE [LARGE SCALE GENOMIC DNA]</scope>
    <source>
        <strain evidence="3">CBS 101.48</strain>
    </source>
</reference>
<organism evidence="3">
    <name type="scientific">Absidia glauca</name>
    <name type="common">Pin mould</name>
    <dbReference type="NCBI Taxonomy" id="4829"/>
    <lineage>
        <taxon>Eukaryota</taxon>
        <taxon>Fungi</taxon>
        <taxon>Fungi incertae sedis</taxon>
        <taxon>Mucoromycota</taxon>
        <taxon>Mucoromycotina</taxon>
        <taxon>Mucoromycetes</taxon>
        <taxon>Mucorales</taxon>
        <taxon>Cunninghamellaceae</taxon>
        <taxon>Absidia</taxon>
    </lineage>
</organism>
<feature type="domain" description="Erythromycin biosynthesis protein CIII-like C-terminal" evidence="2">
    <location>
        <begin position="66"/>
        <end position="147"/>
    </location>
</feature>
<dbReference type="Proteomes" id="UP000078561">
    <property type="component" value="Unassembled WGS sequence"/>
</dbReference>
<dbReference type="EMBL" id="LT550270">
    <property type="protein sequence ID" value="SAL95281.1"/>
    <property type="molecule type" value="Genomic_DNA"/>
</dbReference>
<evidence type="ECO:0000259" key="2">
    <source>
        <dbReference type="Pfam" id="PF06722"/>
    </source>
</evidence>
<evidence type="ECO:0000256" key="1">
    <source>
        <dbReference type="SAM" id="MobiDB-lite"/>
    </source>
</evidence>
<dbReference type="PANTHER" id="PTHR48050:SF25">
    <property type="entry name" value="STEROL 3-BETA-GLUCOSYLTRANSFERASE"/>
    <property type="match status" value="1"/>
</dbReference>
<proteinExistence type="predicted"/>
<dbReference type="OrthoDB" id="10261837at2759"/>
<dbReference type="GO" id="GO:0016757">
    <property type="term" value="F:glycosyltransferase activity"/>
    <property type="evidence" value="ECO:0007669"/>
    <property type="project" value="UniProtKB-ARBA"/>
</dbReference>
<dbReference type="STRING" id="4829.A0A168KRT2"/>
<dbReference type="InterPro" id="IPR010610">
    <property type="entry name" value="EryCIII-like_C"/>
</dbReference>
<gene>
    <name evidence="3" type="primary">ABSGL_00599.1 scaffold 832</name>
</gene>
<dbReference type="SUPFAM" id="SSF53756">
    <property type="entry name" value="UDP-Glycosyltransferase/glycogen phosphorylase"/>
    <property type="match status" value="1"/>
</dbReference>
<evidence type="ECO:0000313" key="4">
    <source>
        <dbReference type="Proteomes" id="UP000078561"/>
    </source>
</evidence>